<evidence type="ECO:0000313" key="3">
    <source>
        <dbReference type="EMBL" id="KAJ2680473.1"/>
    </source>
</evidence>
<dbReference type="Proteomes" id="UP001151518">
    <property type="component" value="Unassembled WGS sequence"/>
</dbReference>
<keyword evidence="1" id="KW-0175">Coiled coil</keyword>
<name>A0A9W8KZ80_9FUNG</name>
<dbReference type="OrthoDB" id="5572445at2759"/>
<accession>A0A9W8KZ80</accession>
<dbReference type="AlphaFoldDB" id="A0A9W8KZ80"/>
<feature type="region of interest" description="Disordered" evidence="2">
    <location>
        <begin position="202"/>
        <end position="221"/>
    </location>
</feature>
<evidence type="ECO:0000256" key="1">
    <source>
        <dbReference type="SAM" id="Coils"/>
    </source>
</evidence>
<reference evidence="3" key="1">
    <citation type="submission" date="2022-07" db="EMBL/GenBank/DDBJ databases">
        <title>Phylogenomic reconstructions and comparative analyses of Kickxellomycotina fungi.</title>
        <authorList>
            <person name="Reynolds N.K."/>
            <person name="Stajich J.E."/>
            <person name="Barry K."/>
            <person name="Grigoriev I.V."/>
            <person name="Crous P."/>
            <person name="Smith M.E."/>
        </authorList>
    </citation>
    <scope>NUCLEOTIDE SEQUENCE</scope>
    <source>
        <strain evidence="3">NRRL 3115</strain>
    </source>
</reference>
<protein>
    <submittedName>
        <fullName evidence="3">Uncharacterized protein</fullName>
    </submittedName>
</protein>
<comment type="caution">
    <text evidence="3">The sequence shown here is derived from an EMBL/GenBank/DDBJ whole genome shotgun (WGS) entry which is preliminary data.</text>
</comment>
<evidence type="ECO:0000313" key="4">
    <source>
        <dbReference type="Proteomes" id="UP001151518"/>
    </source>
</evidence>
<sequence>MSVRFSALSSSDIKASRISKTWTRRERDFSYSTLVGAEEFTTIQTYFADDIGYTFSVVDQTDREQKQHPRLVLEPLCDDEDKIDDACSDTDMTILSGDIPRIEEDAEPMPSNEDRIKKLEESQQGLATNIDEVKLLVKQILEVCFSQGQAVTKIYYRGEAASKDNEAYFKDIKDQLVHLSSQLQSLVQPDPFSTANAQVNRPSSAAQLSPMSTENCKSPDVSAPIPGLAAEQSHNTLILPPSFSQQNTGLTLTGPFTATHGQSAIPTYSASGTIHEHCVATSSLPITTQHQQHQQQLQQQRLQLRQQLQLQQQQQQQQQQHMLDQQILLQHSSVTQKAFAIKVPQEPQTISMV</sequence>
<evidence type="ECO:0000256" key="2">
    <source>
        <dbReference type="SAM" id="MobiDB-lite"/>
    </source>
</evidence>
<organism evidence="3 4">
    <name type="scientific">Coemansia spiralis</name>
    <dbReference type="NCBI Taxonomy" id="417178"/>
    <lineage>
        <taxon>Eukaryota</taxon>
        <taxon>Fungi</taxon>
        <taxon>Fungi incertae sedis</taxon>
        <taxon>Zoopagomycota</taxon>
        <taxon>Kickxellomycotina</taxon>
        <taxon>Kickxellomycetes</taxon>
        <taxon>Kickxellales</taxon>
        <taxon>Kickxellaceae</taxon>
        <taxon>Coemansia</taxon>
    </lineage>
</organism>
<dbReference type="EMBL" id="JANBTW010000005">
    <property type="protein sequence ID" value="KAJ2680473.1"/>
    <property type="molecule type" value="Genomic_DNA"/>
</dbReference>
<proteinExistence type="predicted"/>
<feature type="compositionally biased region" description="Polar residues" evidence="2">
    <location>
        <begin position="202"/>
        <end position="216"/>
    </location>
</feature>
<gene>
    <name evidence="3" type="ORF">GGI25_000765</name>
</gene>
<feature type="coiled-coil region" evidence="1">
    <location>
        <begin position="290"/>
        <end position="317"/>
    </location>
</feature>